<evidence type="ECO:0000256" key="7">
    <source>
        <dbReference type="ARBA" id="ARBA00022833"/>
    </source>
</evidence>
<keyword evidence="5 9" id="KW-0479">Metal-binding</keyword>
<keyword evidence="12" id="KW-1185">Reference proteome</keyword>
<dbReference type="SUPFAM" id="SSF53187">
    <property type="entry name" value="Zn-dependent exopeptidases"/>
    <property type="match status" value="1"/>
</dbReference>
<evidence type="ECO:0000256" key="8">
    <source>
        <dbReference type="ARBA" id="ARBA00023049"/>
    </source>
</evidence>
<evidence type="ECO:0000256" key="1">
    <source>
        <dbReference type="ARBA" id="ARBA00001947"/>
    </source>
</evidence>
<protein>
    <recommendedName>
        <fullName evidence="10">M18 family aminopeptidase</fullName>
        <ecNumber evidence="10">3.4.11.-</ecNumber>
    </recommendedName>
</protein>
<proteinExistence type="inferred from homology"/>
<evidence type="ECO:0000256" key="2">
    <source>
        <dbReference type="ARBA" id="ARBA00008290"/>
    </source>
</evidence>
<evidence type="ECO:0000256" key="4">
    <source>
        <dbReference type="ARBA" id="ARBA00022670"/>
    </source>
</evidence>
<dbReference type="EMBL" id="LT629792">
    <property type="protein sequence ID" value="SDU03940.1"/>
    <property type="molecule type" value="Genomic_DNA"/>
</dbReference>
<dbReference type="GO" id="GO:0004177">
    <property type="term" value="F:aminopeptidase activity"/>
    <property type="evidence" value="ECO:0007669"/>
    <property type="project" value="UniProtKB-KW"/>
</dbReference>
<evidence type="ECO:0000256" key="9">
    <source>
        <dbReference type="RuleBase" id="RU004386"/>
    </source>
</evidence>
<dbReference type="Gene3D" id="2.30.250.10">
    <property type="entry name" value="Aminopeptidase i, Domain 2"/>
    <property type="match status" value="1"/>
</dbReference>
<dbReference type="Gene3D" id="3.40.630.10">
    <property type="entry name" value="Zn peptidases"/>
    <property type="match status" value="1"/>
</dbReference>
<reference evidence="11 12" key="1">
    <citation type="submission" date="2016-10" db="EMBL/GenBank/DDBJ databases">
        <authorList>
            <person name="Varghese N."/>
            <person name="Submissions S."/>
        </authorList>
    </citation>
    <scope>NUCLEOTIDE SEQUENCE [LARGE SCALE GENOMIC DNA]</scope>
    <source>
        <strain evidence="11 12">DSM 9169</strain>
    </source>
</reference>
<dbReference type="Proteomes" id="UP000198976">
    <property type="component" value="Chromosome I"/>
</dbReference>
<sequence length="433" mass="45912">MKPAGTATASAFTCDYLSFLSDSPSSYHAANLIAQRLEDAGCVRQRETDAWDTAPGGHVVVRDGAVIAYVIPESVTDSSAFRIVGAHTDSPALVLKPSVQATTADGWGQLCAEIYGGMLLNSWLDRELKIAGRILTQGGEQRLVATGPLARIPQLAIHLDRTVSDKGLVLDKQQHMKPVWTVDEDDASVLDLVAHTVDLDDADQIASFDLILTPSQGPAVFGSHGQFVAAGRQDNLSSVHSGLTAIERLLADGISGNDVLIFACFDHEEVGSSTSSGAAGPFLEDILRRTAASLGRDFDGTARMMAASSCISADAGHSVHPNYADRHDPDNRPVMGRGPLLKLNANRRYSSDAPGIALWKRAAQAADAPWQSFVSNNSMPCGTTIGPITATRLGICTVDVGIGLLSMHSAREMSHVADLESLSAILEAYWRGA</sequence>
<dbReference type="EC" id="3.4.11.-" evidence="10"/>
<evidence type="ECO:0000256" key="10">
    <source>
        <dbReference type="RuleBase" id="RU004387"/>
    </source>
</evidence>
<dbReference type="InterPro" id="IPR023358">
    <property type="entry name" value="Peptidase_M18_dom2"/>
</dbReference>
<dbReference type="SUPFAM" id="SSF101821">
    <property type="entry name" value="Aminopeptidase/glucanase lid domain"/>
    <property type="match status" value="1"/>
</dbReference>
<dbReference type="Pfam" id="PF02127">
    <property type="entry name" value="Peptidase_M18"/>
    <property type="match status" value="1"/>
</dbReference>
<dbReference type="PANTHER" id="PTHR28570">
    <property type="entry name" value="ASPARTYL AMINOPEPTIDASE"/>
    <property type="match status" value="1"/>
</dbReference>
<keyword evidence="3 9" id="KW-0031">Aminopeptidase</keyword>
<dbReference type="PANTHER" id="PTHR28570:SF3">
    <property type="entry name" value="ASPARTYL AMINOPEPTIDASE"/>
    <property type="match status" value="1"/>
</dbReference>
<evidence type="ECO:0000256" key="6">
    <source>
        <dbReference type="ARBA" id="ARBA00022801"/>
    </source>
</evidence>
<evidence type="ECO:0000256" key="3">
    <source>
        <dbReference type="ARBA" id="ARBA00022438"/>
    </source>
</evidence>
<gene>
    <name evidence="11" type="ORF">SAMN04489714_1788</name>
</gene>
<evidence type="ECO:0000313" key="11">
    <source>
        <dbReference type="EMBL" id="SDU03940.1"/>
    </source>
</evidence>
<comment type="cofactor">
    <cofactor evidence="1 10">
        <name>Zn(2+)</name>
        <dbReference type="ChEBI" id="CHEBI:29105"/>
    </cofactor>
</comment>
<keyword evidence="7 9" id="KW-0862">Zinc</keyword>
<evidence type="ECO:0000313" key="12">
    <source>
        <dbReference type="Proteomes" id="UP000198976"/>
    </source>
</evidence>
<dbReference type="PRINTS" id="PR00932">
    <property type="entry name" value="AMINO1PTASE"/>
</dbReference>
<dbReference type="InterPro" id="IPR001948">
    <property type="entry name" value="Peptidase_M18"/>
</dbReference>
<keyword evidence="6 9" id="KW-0378">Hydrolase</keyword>
<keyword evidence="8 9" id="KW-0482">Metalloprotease</keyword>
<dbReference type="NCBIfam" id="NF002759">
    <property type="entry name" value="PRK02813.1"/>
    <property type="match status" value="1"/>
</dbReference>
<evidence type="ECO:0000256" key="5">
    <source>
        <dbReference type="ARBA" id="ARBA00022723"/>
    </source>
</evidence>
<organism evidence="11 12">
    <name type="scientific">Schaalia radingae</name>
    <dbReference type="NCBI Taxonomy" id="131110"/>
    <lineage>
        <taxon>Bacteria</taxon>
        <taxon>Bacillati</taxon>
        <taxon>Actinomycetota</taxon>
        <taxon>Actinomycetes</taxon>
        <taxon>Actinomycetales</taxon>
        <taxon>Actinomycetaceae</taxon>
        <taxon>Schaalia</taxon>
    </lineage>
</organism>
<comment type="similarity">
    <text evidence="2 9">Belongs to the peptidase M18 family.</text>
</comment>
<name>A0ABY0VAM3_9ACTO</name>
<keyword evidence="4 9" id="KW-0645">Protease</keyword>
<accession>A0ABY0VAM3</accession>